<dbReference type="Proteomes" id="UP001501455">
    <property type="component" value="Unassembled WGS sequence"/>
</dbReference>
<protein>
    <submittedName>
        <fullName evidence="2">Uncharacterized protein</fullName>
    </submittedName>
</protein>
<keyword evidence="3" id="KW-1185">Reference proteome</keyword>
<accession>A0ABP6TYI5</accession>
<name>A0ABP6TYI5_9ACTN</name>
<dbReference type="EMBL" id="BAAAXF010000052">
    <property type="protein sequence ID" value="GAA3500192.1"/>
    <property type="molecule type" value="Genomic_DNA"/>
</dbReference>
<organism evidence="2 3">
    <name type="scientific">Streptomyces prasinosporus</name>
    <dbReference type="NCBI Taxonomy" id="68256"/>
    <lineage>
        <taxon>Bacteria</taxon>
        <taxon>Bacillati</taxon>
        <taxon>Actinomycetota</taxon>
        <taxon>Actinomycetes</taxon>
        <taxon>Kitasatosporales</taxon>
        <taxon>Streptomycetaceae</taxon>
        <taxon>Streptomyces</taxon>
        <taxon>Streptomyces albogriseolus group</taxon>
    </lineage>
</organism>
<reference evidence="3" key="1">
    <citation type="journal article" date="2019" name="Int. J. Syst. Evol. Microbiol.">
        <title>The Global Catalogue of Microorganisms (GCM) 10K type strain sequencing project: providing services to taxonomists for standard genome sequencing and annotation.</title>
        <authorList>
            <consortium name="The Broad Institute Genomics Platform"/>
            <consortium name="The Broad Institute Genome Sequencing Center for Infectious Disease"/>
            <person name="Wu L."/>
            <person name="Ma J."/>
        </authorList>
    </citation>
    <scope>NUCLEOTIDE SEQUENCE [LARGE SCALE GENOMIC DNA]</scope>
    <source>
        <strain evidence="3">JCM 4816</strain>
    </source>
</reference>
<evidence type="ECO:0000313" key="3">
    <source>
        <dbReference type="Proteomes" id="UP001501455"/>
    </source>
</evidence>
<proteinExistence type="predicted"/>
<gene>
    <name evidence="2" type="ORF">GCM10019016_072970</name>
</gene>
<evidence type="ECO:0000313" key="2">
    <source>
        <dbReference type="EMBL" id="GAA3500192.1"/>
    </source>
</evidence>
<feature type="compositionally biased region" description="Polar residues" evidence="1">
    <location>
        <begin position="33"/>
        <end position="44"/>
    </location>
</feature>
<evidence type="ECO:0000256" key="1">
    <source>
        <dbReference type="SAM" id="MobiDB-lite"/>
    </source>
</evidence>
<sequence length="63" mass="6409">MYVPSGSPLSSRTEYVVPLGLAGSPLSTRLPRGSSTRTASSLTAIGSEKVSETRAGARSTTAP</sequence>
<comment type="caution">
    <text evidence="2">The sequence shown here is derived from an EMBL/GenBank/DDBJ whole genome shotgun (WGS) entry which is preliminary data.</text>
</comment>
<feature type="region of interest" description="Disordered" evidence="1">
    <location>
        <begin position="22"/>
        <end position="63"/>
    </location>
</feature>